<dbReference type="RefSeq" id="WP_013944661.1">
    <property type="nucleotide sequence ID" value="NC_015713.1"/>
</dbReference>
<name>F8L4E5_SIMNZ</name>
<keyword evidence="3" id="KW-1185">Reference proteome</keyword>
<proteinExistence type="predicted"/>
<dbReference type="KEGG" id="sng:SNE_A23190"/>
<protein>
    <recommendedName>
        <fullName evidence="4">FlgD Ig-like domain-containing protein</fullName>
    </recommendedName>
</protein>
<accession>F8L4E5</accession>
<reference evidence="2 3" key="2">
    <citation type="journal article" date="2011" name="Mol. Biol. Evol.">
        <title>Unity in variety--the pan-genome of the Chlamydiae.</title>
        <authorList>
            <person name="Collingro A."/>
            <person name="Tischler P."/>
            <person name="Weinmaier T."/>
            <person name="Penz T."/>
            <person name="Heinz E."/>
            <person name="Brunham R.C."/>
            <person name="Read T.D."/>
            <person name="Bavoil P.M."/>
            <person name="Sachse K."/>
            <person name="Kahane S."/>
            <person name="Friedman M.G."/>
            <person name="Rattei T."/>
            <person name="Myers G.S."/>
            <person name="Horn M."/>
        </authorList>
    </citation>
    <scope>NUCLEOTIDE SEQUENCE [LARGE SCALE GENOMIC DNA]</scope>
    <source>
        <strain evidence="3">ATCC VR-1471 / Z</strain>
    </source>
</reference>
<evidence type="ECO:0000313" key="2">
    <source>
        <dbReference type="EMBL" id="CCB90196.1"/>
    </source>
</evidence>
<reference key="1">
    <citation type="journal article" date="2011" name="Mol. Biol. Evol.">
        <title>Unity in variety -- the pan-genome of the Chlamydiae.</title>
        <authorList>
            <person name="Collingro A."/>
            <person name="Tischler P."/>
            <person name="Weinmaier T."/>
            <person name="Penz T."/>
            <person name="Heinz E."/>
            <person name="Brunham R.C."/>
            <person name="Read T.D."/>
            <person name="Bavoil P.M."/>
            <person name="Sachse K."/>
            <person name="Kahane S."/>
            <person name="Friedman M.G."/>
            <person name="Rattei T."/>
            <person name="Myers G.S.A."/>
            <person name="Horn M."/>
        </authorList>
    </citation>
    <scope>NUCLEOTIDE SEQUENCE</scope>
    <source>
        <strain>Z</strain>
    </source>
</reference>
<dbReference type="EMBL" id="FR872582">
    <property type="protein sequence ID" value="CCB90196.1"/>
    <property type="molecule type" value="Genomic_DNA"/>
</dbReference>
<sequence>MKFLLLLLLSPLRLFAVTITVINDSEYNLEARIYDPKGEVVTTFNIPPNGHYYSWADSFQEASDWTEGPFVVRFYCPRGEEYGKITHVSNKMTVRAKGAIGRRSCPRTP</sequence>
<feature type="chain" id="PRO_5003379188" description="FlgD Ig-like domain-containing protein" evidence="1">
    <location>
        <begin position="17"/>
        <end position="109"/>
    </location>
</feature>
<dbReference type="AlphaFoldDB" id="F8L4E5"/>
<feature type="signal peptide" evidence="1">
    <location>
        <begin position="1"/>
        <end position="16"/>
    </location>
</feature>
<dbReference type="STRING" id="331113.SNE_A23190"/>
<keyword evidence="1" id="KW-0732">Signal</keyword>
<evidence type="ECO:0000313" key="3">
    <source>
        <dbReference type="Proteomes" id="UP000000496"/>
    </source>
</evidence>
<dbReference type="Proteomes" id="UP000000496">
    <property type="component" value="Chromosome gsn.131"/>
</dbReference>
<evidence type="ECO:0008006" key="4">
    <source>
        <dbReference type="Google" id="ProtNLM"/>
    </source>
</evidence>
<organism evidence="2 3">
    <name type="scientific">Simkania negevensis (strain ATCC VR-1471 / DSM 27360 / Z)</name>
    <dbReference type="NCBI Taxonomy" id="331113"/>
    <lineage>
        <taxon>Bacteria</taxon>
        <taxon>Pseudomonadati</taxon>
        <taxon>Chlamydiota</taxon>
        <taxon>Chlamydiia</taxon>
        <taxon>Parachlamydiales</taxon>
        <taxon>Simkaniaceae</taxon>
        <taxon>Simkania</taxon>
    </lineage>
</organism>
<gene>
    <name evidence="2" type="ordered locus">SNE_A23190</name>
</gene>
<evidence type="ECO:0000256" key="1">
    <source>
        <dbReference type="SAM" id="SignalP"/>
    </source>
</evidence>
<dbReference type="HOGENOM" id="CLU_2182185_0_0_0"/>